<keyword evidence="15" id="KW-1185">Reference proteome</keyword>
<dbReference type="InterPro" id="IPR000884">
    <property type="entry name" value="TSP1_rpt"/>
</dbReference>
<evidence type="ECO:0000256" key="4">
    <source>
        <dbReference type="ARBA" id="ARBA00022729"/>
    </source>
</evidence>
<dbReference type="InterPro" id="IPR013783">
    <property type="entry name" value="Ig-like_fold"/>
</dbReference>
<feature type="compositionally biased region" description="Low complexity" evidence="9">
    <location>
        <begin position="899"/>
        <end position="958"/>
    </location>
</feature>
<evidence type="ECO:0000256" key="1">
    <source>
        <dbReference type="ARBA" id="ARBA00004613"/>
    </source>
</evidence>
<dbReference type="SMART" id="SM00408">
    <property type="entry name" value="IGc2"/>
    <property type="match status" value="3"/>
</dbReference>
<dbReference type="InterPro" id="IPR036383">
    <property type="entry name" value="TSP1_rpt_sf"/>
</dbReference>
<dbReference type="Gene3D" id="2.60.120.830">
    <property type="match status" value="1"/>
</dbReference>
<dbReference type="InterPro" id="IPR002223">
    <property type="entry name" value="Kunitz_BPTI"/>
</dbReference>
<evidence type="ECO:0000313" key="14">
    <source>
        <dbReference type="EMBL" id="CAH1399410.1"/>
    </source>
</evidence>
<evidence type="ECO:0000256" key="3">
    <source>
        <dbReference type="ARBA" id="ARBA00022690"/>
    </source>
</evidence>
<feature type="compositionally biased region" description="Polar residues" evidence="9">
    <location>
        <begin position="859"/>
        <end position="884"/>
    </location>
</feature>
<dbReference type="OrthoDB" id="5950222at2759"/>
<evidence type="ECO:0000313" key="15">
    <source>
        <dbReference type="Proteomes" id="UP001152798"/>
    </source>
</evidence>
<dbReference type="PROSITE" id="PS51390">
    <property type="entry name" value="WAP"/>
    <property type="match status" value="1"/>
</dbReference>
<dbReference type="InterPro" id="IPR020901">
    <property type="entry name" value="Prtase_inh_Kunz-CS"/>
</dbReference>
<feature type="compositionally biased region" description="Low complexity" evidence="9">
    <location>
        <begin position="1048"/>
        <end position="1066"/>
    </location>
</feature>
<feature type="domain" description="Ig-like" evidence="11">
    <location>
        <begin position="2499"/>
        <end position="2585"/>
    </location>
</feature>
<dbReference type="PROSITE" id="PS50835">
    <property type="entry name" value="IG_LIKE"/>
    <property type="match status" value="3"/>
</dbReference>
<dbReference type="Pfam" id="PF07679">
    <property type="entry name" value="I-set"/>
    <property type="match status" value="2"/>
</dbReference>
<keyword evidence="5" id="KW-0677">Repeat</keyword>
<feature type="compositionally biased region" description="Low complexity" evidence="9">
    <location>
        <begin position="1153"/>
        <end position="1175"/>
    </location>
</feature>
<feature type="region of interest" description="Disordered" evidence="9">
    <location>
        <begin position="2376"/>
        <end position="2408"/>
    </location>
</feature>
<feature type="domain" description="WAP" evidence="13">
    <location>
        <begin position="2335"/>
        <end position="2380"/>
    </location>
</feature>
<dbReference type="InterPro" id="IPR010294">
    <property type="entry name" value="ADAMTS_spacer1"/>
</dbReference>
<dbReference type="InterPro" id="IPR036179">
    <property type="entry name" value="Ig-like_dom_sf"/>
</dbReference>
<dbReference type="InterPro" id="IPR013273">
    <property type="entry name" value="ADAMTS/ADAMTS-like"/>
</dbReference>
<dbReference type="InterPro" id="IPR003599">
    <property type="entry name" value="Ig_sub"/>
</dbReference>
<feature type="domain" description="BPTI/Kunitz inhibitor" evidence="10">
    <location>
        <begin position="1939"/>
        <end position="1989"/>
    </location>
</feature>
<dbReference type="PROSITE" id="PS00280">
    <property type="entry name" value="BPTI_KUNITZ_1"/>
    <property type="match status" value="5"/>
</dbReference>
<dbReference type="InterPro" id="IPR013098">
    <property type="entry name" value="Ig_I-set"/>
</dbReference>
<dbReference type="Pfam" id="PF13927">
    <property type="entry name" value="Ig_3"/>
    <property type="match status" value="1"/>
</dbReference>
<dbReference type="InterPro" id="IPR003598">
    <property type="entry name" value="Ig_sub2"/>
</dbReference>
<proteinExistence type="predicted"/>
<feature type="compositionally biased region" description="Polar residues" evidence="9">
    <location>
        <begin position="1067"/>
        <end position="1085"/>
    </location>
</feature>
<feature type="compositionally biased region" description="Polar residues" evidence="9">
    <location>
        <begin position="1177"/>
        <end position="1186"/>
    </location>
</feature>
<dbReference type="GO" id="GO:0048019">
    <property type="term" value="F:receptor antagonist activity"/>
    <property type="evidence" value="ECO:0007669"/>
    <property type="project" value="TreeGrafter"/>
</dbReference>
<dbReference type="InterPro" id="IPR008197">
    <property type="entry name" value="WAP_dom"/>
</dbReference>
<dbReference type="InterPro" id="IPR036880">
    <property type="entry name" value="Kunitz_BPTI_sf"/>
</dbReference>
<dbReference type="Pfam" id="PF08686">
    <property type="entry name" value="PLAC"/>
    <property type="match status" value="1"/>
</dbReference>
<dbReference type="PRINTS" id="PR00759">
    <property type="entry name" value="BASICPTASE"/>
</dbReference>
<dbReference type="GO" id="GO:0004867">
    <property type="term" value="F:serine-type endopeptidase inhibitor activity"/>
    <property type="evidence" value="ECO:0007669"/>
    <property type="project" value="UniProtKB-KW"/>
</dbReference>
<keyword evidence="6" id="KW-0722">Serine protease inhibitor</keyword>
<evidence type="ECO:0008006" key="16">
    <source>
        <dbReference type="Google" id="ProtNLM"/>
    </source>
</evidence>
<feature type="domain" description="BPTI/Kunitz inhibitor" evidence="10">
    <location>
        <begin position="2195"/>
        <end position="2245"/>
    </location>
</feature>
<sequence length="2802" mass="304628">MYTITHSRQPDCPEGSTDYRTEQCAAYNSVEFEEQYYDWIPYTKAENKCQLNCMPRGERFYYRHKDKVEDGTLCSEDSLDVCVDGVCRPVGCDRLLGSTTKEDVCRVCGGDGSSCTTTNGIVEDTGFTTGYNDLFLIPAGATNIKVVEKRPSNNYLAIRNKTGHYYLNGDWRIDFPRSLKFAGSTFTYSRKKPFGISTPESITALGPTNEVIYVVYFMNNNKTTFFSFYIKNEILVLNIHTAFPKVQFMKYHVRATGGNSVNGLHAIQLVAVVFKCEKYGVHFAMMQVRLQTSFVILPLCLLLFKDAHSLHALPNGLHLIGHPALLPVAQMEQKPDSFKYIHIQLLQVYCTQDDGSGQTTLVDDTVCAEAGSKPSTTQACEETTPCPTWHVGPWKPCDRLCGDGKQRRDVHCYSKIDKRIEILDYSQCGGLRPESEKPCNLRPCDGVDWITSKWSGCSDKCGLAFETRTAYCGSKDGKPYPDSMCHEYRKPKLVQNCTYVQCASQWYASQWSACSAKCGTGVQTRSVFCATFDGDTFKKVDNSKCDAAKKYEEKQECKVEDECKGEWFYGPFSSCSKPCGGGRMTRKILCVKDNQTVSIKECSVDNIETATADCNMHACGEDEIIPVEPTQVISEDYDECEGEDYDYEIITEGSYIKVNTKLDSSTEDGLITLTDKEIKEITDMTDEDEGSGGFSEDLITISSAKPTTESSLRTSQVPVSSVPPSTEFGTSAGISEIPSSPLVTSSPSLTTSAPEVSGSSLVTSGSSVAASSSIEPYTSVVTDIPIVSQSPGVSDISLVSDVNLEVTSPSGKSDVTDSSPIASSEKPDSGSSVSMLDEVSSTLSSVSKSETSSELATDVTDSSQSVSNEDISTTGNPASSSEGISSEMPLSDQSAGEGSSVPSESTSTDSTDLAQTSSDSSSPESTTLDSESSSSPSTLNTLSSEDVTSSSSSEASTENTIVASTDVGITEISGGSSPASSEVYGTSTESFGITSSIIGSSISSWFSASSSVSEDVTETSSESIIASSTAGESSSVSMETNSVATGMSSSAVETSSVVADMSSSAVETSSIAAGMSSSGVETSSVAAGMSSLGVETSSLPGETSSLSLETSQLPVSSSDHSTSGQELVESTTSEILLSSQTPATSSGATSLGETSTEVEVSESTTAEVEVSSESSIKPLSTASPSSDKPVESTKVETTSYIKAVFNVTTPSSREKALKKEQRLKKCKRRPRRSKCFTSEFGCCPDNKTPAKGPFGQDCPRIETCKDTEFGCCPDGVSPAKGPKEKDCPPTYCELSLFGCCQDGITPALGNEFYGCPFEETTISLDCSSSEFGCCPDGILSATGPDNQGCPSCNETSYGCCPDGITSALGPDGMGCDDEVVMSTTEFPENVTEITCENSTYGCCQDDMTPALGADFLGCLCSKSQFGCCPDGNTTATGPNNEGCPTPPPACAAGPYGCCDDNITMAHGPNKEGCCLLLPYGCCPDNIVPARGPNFQGCGCEYSPYGCCPDNKTAARGPSNEGCGCQYTAHGCCPNNYTPAAGPDYLGCPCHTFQFGCCPDGVTTARGPRHQGCGCEHTEFGCCSDGRTPAPDASQNCTCAASKYGCCLDGIKAAENDDFGGCDIKPVHKGEFCSLPKALGECRNLTIKWYFDMEYGGCSRFWYGNCGGNGNRFSSNEECKSTCVEAKGRERCYLPKIEGPCKSYYPRWYYDRERKTCSQFIYSGCLGNTNRFETREECDELCGTQEYLDACDQKLEPGPCAGNFTRWYFNKETQSCSTFNYGGCQGTKNNFLTESACKIKCLQPGKMKEECSLPREKGTCFEKQPKWYFDFAENKCLPFHYSGCGGNENNFDYREYCELACPPRIELDTCVLPPMEGELCKQNYTERYFYDSLIKQCRPFYFGGCGGNNNNFVSLVDCQRRCDIKSLPQESPLIFTTDMCFMASDSGSCSGSEIRWFYDRRDGICKQFRYSGCGGNGNKFASRQDCEFSCGNIQDVCTLPRVVGPCDSTIRQWHYDQATQSCQAFDYGGCQGNGNRFDSEEECRSRCVKATDVAPVTQHPYENICYFPVQPGPCLKQIPAWHYDPNSATCKLFYYGGCEGNANRFMSEEQCERQCGQFRGQDPCSVEKEVGHCEKNEQKYFYNIQTQSCEEFVYNGCGGTPNRFSSNVECQAVCLEKHEPPIPVDEVTPAVNQAICNLPMEAGTCNGSYRRWYYEARRNSCYPFYYSGCAGNLNNFLTHQECNDFCTPITKEPSGNEIDVDEQQKKCAEIERKCELLSGCRYGQEQWVDSAGCSACRCHEPCLSSPPDCSPGHSCNVELIQNPQTGYTEYRAVCRPDIKPGDCPVFATSENCNQECRKDSECPDDHKCCYNGCGTQCSPPRSEEPVTREPQFPESPGEAPVISDESPTDEISQEGYYATFNCITRGRPTPTVSWHRDGVKLQVNVTGGGRYRLLENGTLQVIGLEKSDAGTYTCTASNGIEPDATRDYKLTVHDGVRRDAAVVGEENTDMVVSLGNPATLTCYAIGWPRPSVNWWHGSQMLPLISEIFEQKRDNTLLIRRVALSNLGIYTCQVYNGEGKAASWTVALKVIGPVTSLDPNDVTYNQFVLPAPRTPAVDARAPYRPPPPPPPPQTQPPIPTTPVPVRANISNVAQDVNAGSNFNLKCDVTGDPRPAIKWYKDSNPIESTDRISVSGDTLYLNKVQKEDSGEYKCIADNGYTAAETSVLINVKEMIHPNCTDSPFLANCKLIIEAKYCNHKFYAKFCCKSCTEAGLLPVNRFDGPWTRTKRFIPERLTHFRLLPSV</sequence>
<gene>
    <name evidence="14" type="ORF">NEZAVI_LOCUS8864</name>
</gene>
<dbReference type="SUPFAM" id="SSF48726">
    <property type="entry name" value="Immunoglobulin"/>
    <property type="match status" value="3"/>
</dbReference>
<accession>A0A9P0HCF2</accession>
<evidence type="ECO:0000259" key="10">
    <source>
        <dbReference type="PROSITE" id="PS50279"/>
    </source>
</evidence>
<dbReference type="FunFam" id="4.10.410.10:FF:000005">
    <property type="entry name" value="Pancreatic trypsin inhibitor"/>
    <property type="match status" value="1"/>
</dbReference>
<evidence type="ECO:0000256" key="8">
    <source>
        <dbReference type="ARBA" id="ARBA00023319"/>
    </source>
</evidence>
<evidence type="ECO:0000259" key="12">
    <source>
        <dbReference type="PROSITE" id="PS50900"/>
    </source>
</evidence>
<dbReference type="Pfam" id="PF19030">
    <property type="entry name" value="TSP1_ADAMTS"/>
    <property type="match status" value="4"/>
</dbReference>
<feature type="domain" description="Ig-like" evidence="11">
    <location>
        <begin position="2634"/>
        <end position="2727"/>
    </location>
</feature>
<keyword evidence="8" id="KW-0393">Immunoglobulin domain</keyword>
<feature type="compositionally biased region" description="Polar residues" evidence="9">
    <location>
        <begin position="1038"/>
        <end position="1047"/>
    </location>
</feature>
<dbReference type="SUPFAM" id="SSF57362">
    <property type="entry name" value="BPTI-like"/>
    <property type="match status" value="10"/>
</dbReference>
<name>A0A9P0HCF2_NEZVI</name>
<dbReference type="SUPFAM" id="SSF57256">
    <property type="entry name" value="Elafin-like"/>
    <property type="match status" value="1"/>
</dbReference>
<dbReference type="PANTHER" id="PTHR45938">
    <property type="entry name" value="ACP24A4-RELATED"/>
    <property type="match status" value="1"/>
</dbReference>
<dbReference type="CDD" id="cd22639">
    <property type="entry name" value="Kunitz_papilin_lacunin-like"/>
    <property type="match status" value="1"/>
</dbReference>
<keyword evidence="7" id="KW-1015">Disulfide bond</keyword>
<feature type="compositionally biased region" description="Low complexity" evidence="9">
    <location>
        <begin position="738"/>
        <end position="763"/>
    </location>
</feature>
<feature type="compositionally biased region" description="Low complexity" evidence="9">
    <location>
        <begin position="1095"/>
        <end position="1111"/>
    </location>
</feature>
<feature type="domain" description="BPTI/Kunitz inhibitor" evidence="10">
    <location>
        <begin position="2123"/>
        <end position="2173"/>
    </location>
</feature>
<dbReference type="PROSITE" id="PS50900">
    <property type="entry name" value="PLAC"/>
    <property type="match status" value="1"/>
</dbReference>
<dbReference type="InterPro" id="IPR010909">
    <property type="entry name" value="PLAC"/>
</dbReference>
<feature type="compositionally biased region" description="Polar residues" evidence="9">
    <location>
        <begin position="703"/>
        <end position="716"/>
    </location>
</feature>
<feature type="domain" description="BPTI/Kunitz inhibitor" evidence="10">
    <location>
        <begin position="1632"/>
        <end position="1682"/>
    </location>
</feature>
<dbReference type="SMART" id="SM00209">
    <property type="entry name" value="TSP1"/>
    <property type="match status" value="4"/>
</dbReference>
<feature type="domain" description="BPTI/Kunitz inhibitor" evidence="10">
    <location>
        <begin position="1691"/>
        <end position="1741"/>
    </location>
</feature>
<feature type="region of interest" description="Disordered" evidence="9">
    <location>
        <begin position="806"/>
        <end position="987"/>
    </location>
</feature>
<dbReference type="SMART" id="SM00217">
    <property type="entry name" value="WAP"/>
    <property type="match status" value="1"/>
</dbReference>
<evidence type="ECO:0000256" key="5">
    <source>
        <dbReference type="ARBA" id="ARBA00022737"/>
    </source>
</evidence>
<dbReference type="PRINTS" id="PR01857">
    <property type="entry name" value="ADAMTSFAMILY"/>
</dbReference>
<feature type="compositionally biased region" description="Low complexity" evidence="9">
    <location>
        <begin position="1009"/>
        <end position="1037"/>
    </location>
</feature>
<dbReference type="SMART" id="SM00131">
    <property type="entry name" value="KU"/>
    <property type="match status" value="10"/>
</dbReference>
<evidence type="ECO:0000259" key="13">
    <source>
        <dbReference type="PROSITE" id="PS51390"/>
    </source>
</evidence>
<feature type="compositionally biased region" description="Polar residues" evidence="9">
    <location>
        <begin position="806"/>
        <end position="822"/>
    </location>
</feature>
<dbReference type="Pfam" id="PF00095">
    <property type="entry name" value="WAP"/>
    <property type="match status" value="1"/>
</dbReference>
<comment type="subcellular location">
    <subcellularLocation>
        <location evidence="1">Secreted</location>
    </subcellularLocation>
</comment>
<evidence type="ECO:0000256" key="2">
    <source>
        <dbReference type="ARBA" id="ARBA00022525"/>
    </source>
</evidence>
<protein>
    <recommendedName>
        <fullName evidence="16">Papilin</fullName>
    </recommendedName>
</protein>
<feature type="compositionally biased region" description="Polar residues" evidence="9">
    <location>
        <begin position="973"/>
        <end position="985"/>
    </location>
</feature>
<evidence type="ECO:0000256" key="6">
    <source>
        <dbReference type="ARBA" id="ARBA00022900"/>
    </source>
</evidence>
<feature type="domain" description="BPTI/Kunitz inhibitor" evidence="10">
    <location>
        <begin position="1996"/>
        <end position="2046"/>
    </location>
</feature>
<feature type="domain" description="Ig-like" evidence="11">
    <location>
        <begin position="2399"/>
        <end position="2490"/>
    </location>
</feature>
<feature type="compositionally biased region" description="Polar residues" evidence="9">
    <location>
        <begin position="1112"/>
        <end position="1152"/>
    </location>
</feature>
<feature type="region of interest" description="Disordered" evidence="9">
    <location>
        <begin position="703"/>
        <end position="763"/>
    </location>
</feature>
<dbReference type="EMBL" id="OV725080">
    <property type="protein sequence ID" value="CAH1399410.1"/>
    <property type="molecule type" value="Genomic_DNA"/>
</dbReference>
<dbReference type="SMART" id="SM00409">
    <property type="entry name" value="IG"/>
    <property type="match status" value="3"/>
</dbReference>
<keyword evidence="2" id="KW-0964">Secreted</keyword>
<dbReference type="PANTHER" id="PTHR45938:SF11">
    <property type="entry name" value="WAP, KAZAL, IMMUNOGLOBULIN, KUNITZ AND NTR DOMAIN-CONTAINING PROTEIN 2-LIKE"/>
    <property type="match status" value="1"/>
</dbReference>
<dbReference type="GO" id="GO:0050431">
    <property type="term" value="F:transforming growth factor beta binding"/>
    <property type="evidence" value="ECO:0007669"/>
    <property type="project" value="TreeGrafter"/>
</dbReference>
<feature type="domain" description="BPTI/Kunitz inhibitor" evidence="10">
    <location>
        <begin position="2064"/>
        <end position="2114"/>
    </location>
</feature>
<dbReference type="Pfam" id="PF00014">
    <property type="entry name" value="Kunitz_BPTI"/>
    <property type="match status" value="10"/>
</dbReference>
<dbReference type="GO" id="GO:0030198">
    <property type="term" value="P:extracellular matrix organization"/>
    <property type="evidence" value="ECO:0007669"/>
    <property type="project" value="InterPro"/>
</dbReference>
<dbReference type="Pfam" id="PF05986">
    <property type="entry name" value="ADAMTS_spacer1"/>
    <property type="match status" value="1"/>
</dbReference>
<feature type="domain" description="BPTI/Kunitz inhibitor" evidence="10">
    <location>
        <begin position="1869"/>
        <end position="1921"/>
    </location>
</feature>
<dbReference type="PROSITE" id="PS50279">
    <property type="entry name" value="BPTI_KUNITZ_2"/>
    <property type="match status" value="10"/>
</dbReference>
<dbReference type="CDD" id="cd00199">
    <property type="entry name" value="WAP"/>
    <property type="match status" value="1"/>
</dbReference>
<feature type="compositionally biased region" description="Pro residues" evidence="9">
    <location>
        <begin position="2621"/>
        <end position="2640"/>
    </location>
</feature>
<feature type="domain" description="BPTI/Kunitz inhibitor" evidence="10">
    <location>
        <begin position="1750"/>
        <end position="1800"/>
    </location>
</feature>
<dbReference type="PROSITE" id="PS50092">
    <property type="entry name" value="TSP1"/>
    <property type="match status" value="3"/>
</dbReference>
<dbReference type="CDD" id="cd00109">
    <property type="entry name" value="Kunitz-type"/>
    <property type="match status" value="8"/>
</dbReference>
<dbReference type="FunFam" id="2.60.40.10:FF:000107">
    <property type="entry name" value="Myosin, light chain kinase a"/>
    <property type="match status" value="1"/>
</dbReference>
<evidence type="ECO:0000256" key="9">
    <source>
        <dbReference type="SAM" id="MobiDB-lite"/>
    </source>
</evidence>
<dbReference type="Gene3D" id="2.60.40.10">
    <property type="entry name" value="Immunoglobulins"/>
    <property type="match status" value="3"/>
</dbReference>
<feature type="compositionally biased region" description="Low complexity" evidence="9">
    <location>
        <begin position="839"/>
        <end position="855"/>
    </location>
</feature>
<keyword evidence="3" id="KW-0646">Protease inhibitor</keyword>
<dbReference type="InterPro" id="IPR007110">
    <property type="entry name" value="Ig-like_dom"/>
</dbReference>
<organism evidence="14 15">
    <name type="scientific">Nezara viridula</name>
    <name type="common">Southern green stink bug</name>
    <name type="synonym">Cimex viridulus</name>
    <dbReference type="NCBI Taxonomy" id="85310"/>
    <lineage>
        <taxon>Eukaryota</taxon>
        <taxon>Metazoa</taxon>
        <taxon>Ecdysozoa</taxon>
        <taxon>Arthropoda</taxon>
        <taxon>Hexapoda</taxon>
        <taxon>Insecta</taxon>
        <taxon>Pterygota</taxon>
        <taxon>Neoptera</taxon>
        <taxon>Paraneoptera</taxon>
        <taxon>Hemiptera</taxon>
        <taxon>Heteroptera</taxon>
        <taxon>Panheteroptera</taxon>
        <taxon>Pentatomomorpha</taxon>
        <taxon>Pentatomoidea</taxon>
        <taxon>Pentatomidae</taxon>
        <taxon>Pentatominae</taxon>
        <taxon>Nezara</taxon>
    </lineage>
</organism>
<dbReference type="GO" id="GO:0005615">
    <property type="term" value="C:extracellular space"/>
    <property type="evidence" value="ECO:0007669"/>
    <property type="project" value="TreeGrafter"/>
</dbReference>
<evidence type="ECO:0000259" key="11">
    <source>
        <dbReference type="PROSITE" id="PS50835"/>
    </source>
</evidence>
<dbReference type="Gene3D" id="4.10.410.10">
    <property type="entry name" value="Pancreatic trypsin inhibitor Kunitz domain"/>
    <property type="match status" value="10"/>
</dbReference>
<evidence type="ECO:0000256" key="7">
    <source>
        <dbReference type="ARBA" id="ARBA00023157"/>
    </source>
</evidence>
<feature type="domain" description="PLAC" evidence="12">
    <location>
        <begin position="2732"/>
        <end position="2771"/>
    </location>
</feature>
<feature type="region of interest" description="Disordered" evidence="9">
    <location>
        <begin position="1009"/>
        <end position="1193"/>
    </location>
</feature>
<dbReference type="Proteomes" id="UP001152798">
    <property type="component" value="Chromosome 4"/>
</dbReference>
<dbReference type="FunFam" id="4.10.410.10:FF:000020">
    <property type="entry name" value="Collagen, type VI, alpha 3"/>
    <property type="match status" value="3"/>
</dbReference>
<dbReference type="FunFam" id="2.60.120.830:FF:000001">
    <property type="entry name" value="A disintegrin and metalloproteinase with thrombospondin motifs 1"/>
    <property type="match status" value="1"/>
</dbReference>
<feature type="domain" description="BPTI/Kunitz inhibitor" evidence="10">
    <location>
        <begin position="1810"/>
        <end position="1860"/>
    </location>
</feature>
<dbReference type="SUPFAM" id="SSF82895">
    <property type="entry name" value="TSP-1 type 1 repeat"/>
    <property type="match status" value="4"/>
</dbReference>
<dbReference type="InterPro" id="IPR036645">
    <property type="entry name" value="Elafin-like_sf"/>
</dbReference>
<keyword evidence="4" id="KW-0732">Signal</keyword>
<dbReference type="Gene3D" id="2.20.100.10">
    <property type="entry name" value="Thrombospondin type-1 (TSP1) repeat"/>
    <property type="match status" value="3"/>
</dbReference>
<reference evidence="14" key="1">
    <citation type="submission" date="2022-01" db="EMBL/GenBank/DDBJ databases">
        <authorList>
            <person name="King R."/>
        </authorList>
    </citation>
    <scope>NUCLEOTIDE SEQUENCE</scope>
</reference>
<feature type="region of interest" description="Disordered" evidence="9">
    <location>
        <begin position="2618"/>
        <end position="2640"/>
    </location>
</feature>